<keyword evidence="3" id="KW-1185">Reference proteome</keyword>
<dbReference type="STRING" id="872970.SAMN04488134_101129"/>
<sequence>MRHWRVGSLSMGILLITLGITLWLAHFFEWDIEQVASLFIPFLLLLIGTEIIVHSIRSRREQALIKYDIFSIFFTAFIGFLAVILLLISSTGLFAAMRQNVFAQEHEIAVEPFTKLINESVNKVVIQTNDAQVSLTNNTTNELSVFGSLQTNADNFASDLDYLNVNQVGDILYLTILRPTEYYGIVNTYHHYDLMISIPSQLDVEVNSFLSQLELDLTVITANWDIAGVNELLIRTDDTTNHQVKVTTEQDYSGELSNWGQTPSAITEGMYQWQKTFGDGQYLITVNEVWDVVEVIN</sequence>
<name>A0A1H8GPQ9_9BACI</name>
<dbReference type="EMBL" id="FODJ01000001">
    <property type="protein sequence ID" value="SEN45785.1"/>
    <property type="molecule type" value="Genomic_DNA"/>
</dbReference>
<keyword evidence="1" id="KW-0472">Membrane</keyword>
<accession>A0A1H8GPQ9</accession>
<feature type="transmembrane region" description="Helical" evidence="1">
    <location>
        <begin position="34"/>
        <end position="53"/>
    </location>
</feature>
<evidence type="ECO:0000313" key="2">
    <source>
        <dbReference type="EMBL" id="SEN45785.1"/>
    </source>
</evidence>
<keyword evidence="1" id="KW-1133">Transmembrane helix</keyword>
<feature type="transmembrane region" description="Helical" evidence="1">
    <location>
        <begin position="7"/>
        <end position="28"/>
    </location>
</feature>
<reference evidence="2 3" key="1">
    <citation type="submission" date="2016-10" db="EMBL/GenBank/DDBJ databases">
        <authorList>
            <person name="de Groot N.N."/>
        </authorList>
    </citation>
    <scope>NUCLEOTIDE SEQUENCE [LARGE SCALE GENOMIC DNA]</scope>
    <source>
        <strain evidence="2 3">CGMCC 1.10434</strain>
    </source>
</reference>
<proteinExistence type="predicted"/>
<dbReference type="AlphaFoldDB" id="A0A1H8GPQ9"/>
<dbReference type="OrthoDB" id="1707123at2"/>
<dbReference type="RefSeq" id="WP_091493588.1">
    <property type="nucleotide sequence ID" value="NZ_FODJ01000001.1"/>
</dbReference>
<dbReference type="Proteomes" id="UP000199300">
    <property type="component" value="Unassembled WGS sequence"/>
</dbReference>
<keyword evidence="1" id="KW-0812">Transmembrane</keyword>
<feature type="transmembrane region" description="Helical" evidence="1">
    <location>
        <begin position="65"/>
        <end position="88"/>
    </location>
</feature>
<evidence type="ECO:0000256" key="1">
    <source>
        <dbReference type="SAM" id="Phobius"/>
    </source>
</evidence>
<evidence type="ECO:0000313" key="3">
    <source>
        <dbReference type="Proteomes" id="UP000199300"/>
    </source>
</evidence>
<organism evidence="2 3">
    <name type="scientific">Amphibacillus marinus</name>
    <dbReference type="NCBI Taxonomy" id="872970"/>
    <lineage>
        <taxon>Bacteria</taxon>
        <taxon>Bacillati</taxon>
        <taxon>Bacillota</taxon>
        <taxon>Bacilli</taxon>
        <taxon>Bacillales</taxon>
        <taxon>Bacillaceae</taxon>
        <taxon>Amphibacillus</taxon>
    </lineage>
</organism>
<gene>
    <name evidence="2" type="ORF">SAMN04488134_101129</name>
</gene>
<protein>
    <submittedName>
        <fullName evidence="2">Uncharacterized protein</fullName>
    </submittedName>
</protein>